<dbReference type="InterPro" id="IPR036390">
    <property type="entry name" value="WH_DNA-bd_sf"/>
</dbReference>
<keyword evidence="7" id="KW-1185">Reference proteome</keyword>
<dbReference type="PRINTS" id="PR00039">
    <property type="entry name" value="HTHLYSR"/>
</dbReference>
<dbReference type="GeneID" id="97041959"/>
<dbReference type="FunFam" id="1.10.10.10:FF:000001">
    <property type="entry name" value="LysR family transcriptional regulator"/>
    <property type="match status" value="1"/>
</dbReference>
<accession>A0A6J5B9D6</accession>
<dbReference type="PANTHER" id="PTHR30537">
    <property type="entry name" value="HTH-TYPE TRANSCRIPTIONAL REGULATOR"/>
    <property type="match status" value="1"/>
</dbReference>
<dbReference type="GO" id="GO:0043565">
    <property type="term" value="F:sequence-specific DNA binding"/>
    <property type="evidence" value="ECO:0007669"/>
    <property type="project" value="TreeGrafter"/>
</dbReference>
<gene>
    <name evidence="6" type="primary">gcvA_12</name>
    <name evidence="6" type="ORF">LMG24238_03338</name>
</gene>
<dbReference type="GO" id="GO:0006351">
    <property type="term" value="P:DNA-templated transcription"/>
    <property type="evidence" value="ECO:0007669"/>
    <property type="project" value="TreeGrafter"/>
</dbReference>
<dbReference type="SUPFAM" id="SSF53850">
    <property type="entry name" value="Periplasmic binding protein-like II"/>
    <property type="match status" value="1"/>
</dbReference>
<keyword evidence="3" id="KW-0238">DNA-binding</keyword>
<evidence type="ECO:0000256" key="1">
    <source>
        <dbReference type="ARBA" id="ARBA00009437"/>
    </source>
</evidence>
<dbReference type="InterPro" id="IPR005119">
    <property type="entry name" value="LysR_subst-bd"/>
</dbReference>
<keyword evidence="2" id="KW-0805">Transcription regulation</keyword>
<feature type="domain" description="HTH lysR-type" evidence="5">
    <location>
        <begin position="5"/>
        <end position="62"/>
    </location>
</feature>
<evidence type="ECO:0000259" key="5">
    <source>
        <dbReference type="PROSITE" id="PS50931"/>
    </source>
</evidence>
<dbReference type="SUPFAM" id="SSF46785">
    <property type="entry name" value="Winged helix' DNA-binding domain"/>
    <property type="match status" value="1"/>
</dbReference>
<sequence>MNRLPPLRALQAFDAVVRNKNVVAAAESLHVTPGAVSQQIRQLEEFVGVALFDRESTGLRPTALGQIYHEHVARGFECFHAAHTALEAAQHGTHLTLSTFPSVATHWFASRLDKWHALSPGVRVHVEATDREPKRGESNWDIRMTYGSPPADGAHCRPLFTDRVTPVCSPSLLRADSPIEQPADLLHYPLVHVEWGWDERSPPAWDDWLRAAGVAVPDTLAPLTYSLSGMAVDATLRGRGISLGQGLFTADSLKQGLLIAPLKISLPMPYPYYLVWQPGALDTPDARQFLDWLTEEAAQTQREINAILG</sequence>
<dbReference type="EMBL" id="CADIKC010000004">
    <property type="protein sequence ID" value="CAB3695452.1"/>
    <property type="molecule type" value="Genomic_DNA"/>
</dbReference>
<protein>
    <submittedName>
        <fullName evidence="6">Glycine cleavage system transcriptional activator</fullName>
    </submittedName>
</protein>
<dbReference type="InterPro" id="IPR000847">
    <property type="entry name" value="LysR_HTH_N"/>
</dbReference>
<dbReference type="GO" id="GO:0003700">
    <property type="term" value="F:DNA-binding transcription factor activity"/>
    <property type="evidence" value="ECO:0007669"/>
    <property type="project" value="InterPro"/>
</dbReference>
<comment type="similarity">
    <text evidence="1">Belongs to the LysR transcriptional regulatory family.</text>
</comment>
<dbReference type="Gene3D" id="3.40.190.10">
    <property type="entry name" value="Periplasmic binding protein-like II"/>
    <property type="match status" value="2"/>
</dbReference>
<dbReference type="CDD" id="cd08432">
    <property type="entry name" value="PBP2_GcdR_TrpI_HvrB_AmpR_like"/>
    <property type="match status" value="1"/>
</dbReference>
<evidence type="ECO:0000313" key="7">
    <source>
        <dbReference type="Proteomes" id="UP000494255"/>
    </source>
</evidence>
<name>A0A6J5B9D6_9BURK</name>
<evidence type="ECO:0000313" key="6">
    <source>
        <dbReference type="EMBL" id="CAB3695452.1"/>
    </source>
</evidence>
<keyword evidence="4" id="KW-0804">Transcription</keyword>
<dbReference type="Proteomes" id="UP000494255">
    <property type="component" value="Unassembled WGS sequence"/>
</dbReference>
<dbReference type="Pfam" id="PF03466">
    <property type="entry name" value="LysR_substrate"/>
    <property type="match status" value="1"/>
</dbReference>
<dbReference type="Gene3D" id="1.10.10.10">
    <property type="entry name" value="Winged helix-like DNA-binding domain superfamily/Winged helix DNA-binding domain"/>
    <property type="match status" value="1"/>
</dbReference>
<reference evidence="6 7" key="1">
    <citation type="submission" date="2020-04" db="EMBL/GenBank/DDBJ databases">
        <authorList>
            <person name="De Canck E."/>
        </authorList>
    </citation>
    <scope>NUCLEOTIDE SEQUENCE [LARGE SCALE GENOMIC DNA]</scope>
    <source>
        <strain evidence="6 7">LMG 24238</strain>
    </source>
</reference>
<evidence type="ECO:0000256" key="2">
    <source>
        <dbReference type="ARBA" id="ARBA00023015"/>
    </source>
</evidence>
<dbReference type="PROSITE" id="PS50931">
    <property type="entry name" value="HTH_LYSR"/>
    <property type="match status" value="1"/>
</dbReference>
<dbReference type="InterPro" id="IPR058163">
    <property type="entry name" value="LysR-type_TF_proteobact-type"/>
</dbReference>
<dbReference type="PANTHER" id="PTHR30537:SF79">
    <property type="entry name" value="TRANSCRIPTIONAL REGULATOR-RELATED"/>
    <property type="match status" value="1"/>
</dbReference>
<dbReference type="RefSeq" id="WP_175051414.1">
    <property type="nucleotide sequence ID" value="NZ_CADIKC010000004.1"/>
</dbReference>
<proteinExistence type="inferred from homology"/>
<evidence type="ECO:0000256" key="4">
    <source>
        <dbReference type="ARBA" id="ARBA00023163"/>
    </source>
</evidence>
<organism evidence="6 7">
    <name type="scientific">Paraburkholderia sediminicola</name>
    <dbReference type="NCBI Taxonomy" id="458836"/>
    <lineage>
        <taxon>Bacteria</taxon>
        <taxon>Pseudomonadati</taxon>
        <taxon>Pseudomonadota</taxon>
        <taxon>Betaproteobacteria</taxon>
        <taxon>Burkholderiales</taxon>
        <taxon>Burkholderiaceae</taxon>
        <taxon>Paraburkholderia</taxon>
    </lineage>
</organism>
<dbReference type="InterPro" id="IPR036388">
    <property type="entry name" value="WH-like_DNA-bd_sf"/>
</dbReference>
<evidence type="ECO:0000256" key="3">
    <source>
        <dbReference type="ARBA" id="ARBA00023125"/>
    </source>
</evidence>
<dbReference type="Pfam" id="PF00126">
    <property type="entry name" value="HTH_1"/>
    <property type="match status" value="1"/>
</dbReference>
<dbReference type="AlphaFoldDB" id="A0A6J5B9D6"/>